<evidence type="ECO:0000313" key="2">
    <source>
        <dbReference type="EMBL" id="KAE9409004.1"/>
    </source>
</evidence>
<dbReference type="PANTHER" id="PTHR17630:SF44">
    <property type="entry name" value="PROTEIN AIM2"/>
    <property type="match status" value="1"/>
</dbReference>
<dbReference type="Gene3D" id="3.40.50.1820">
    <property type="entry name" value="alpha/beta hydrolase"/>
    <property type="match status" value="1"/>
</dbReference>
<name>A0A6A4IKF4_9AGAR</name>
<reference evidence="2" key="1">
    <citation type="journal article" date="2019" name="Environ. Microbiol.">
        <title>Fungal ecological strategies reflected in gene transcription - a case study of two litter decomposers.</title>
        <authorList>
            <person name="Barbi F."/>
            <person name="Kohler A."/>
            <person name="Barry K."/>
            <person name="Baskaran P."/>
            <person name="Daum C."/>
            <person name="Fauchery L."/>
            <person name="Ihrmark K."/>
            <person name="Kuo A."/>
            <person name="LaButti K."/>
            <person name="Lipzen A."/>
            <person name="Morin E."/>
            <person name="Grigoriev I.V."/>
            <person name="Henrissat B."/>
            <person name="Lindahl B."/>
            <person name="Martin F."/>
        </authorList>
    </citation>
    <scope>NUCLEOTIDE SEQUENCE</scope>
    <source>
        <strain evidence="2">JB14</strain>
    </source>
</reference>
<dbReference type="Pfam" id="PF01738">
    <property type="entry name" value="DLH"/>
    <property type="match status" value="1"/>
</dbReference>
<organism evidence="2 3">
    <name type="scientific">Gymnopus androsaceus JB14</name>
    <dbReference type="NCBI Taxonomy" id="1447944"/>
    <lineage>
        <taxon>Eukaryota</taxon>
        <taxon>Fungi</taxon>
        <taxon>Dikarya</taxon>
        <taxon>Basidiomycota</taxon>
        <taxon>Agaricomycotina</taxon>
        <taxon>Agaricomycetes</taxon>
        <taxon>Agaricomycetidae</taxon>
        <taxon>Agaricales</taxon>
        <taxon>Marasmiineae</taxon>
        <taxon>Omphalotaceae</taxon>
        <taxon>Gymnopus</taxon>
    </lineage>
</organism>
<dbReference type="GO" id="GO:0016787">
    <property type="term" value="F:hydrolase activity"/>
    <property type="evidence" value="ECO:0007669"/>
    <property type="project" value="InterPro"/>
</dbReference>
<keyword evidence="3" id="KW-1185">Reference proteome</keyword>
<gene>
    <name evidence="2" type="ORF">BT96DRAFT_913670</name>
</gene>
<dbReference type="Proteomes" id="UP000799118">
    <property type="component" value="Unassembled WGS sequence"/>
</dbReference>
<evidence type="ECO:0000259" key="1">
    <source>
        <dbReference type="Pfam" id="PF01738"/>
    </source>
</evidence>
<dbReference type="InterPro" id="IPR029058">
    <property type="entry name" value="AB_hydrolase_fold"/>
</dbReference>
<dbReference type="AlphaFoldDB" id="A0A6A4IKF4"/>
<feature type="domain" description="Dienelactone hydrolase" evidence="1">
    <location>
        <begin position="27"/>
        <end position="253"/>
    </location>
</feature>
<evidence type="ECO:0000313" key="3">
    <source>
        <dbReference type="Proteomes" id="UP000799118"/>
    </source>
</evidence>
<dbReference type="InterPro" id="IPR002925">
    <property type="entry name" value="Dienelactn_hydro"/>
</dbReference>
<protein>
    <submittedName>
        <fullName evidence="2">Alpha beta-hydrolase</fullName>
    </submittedName>
</protein>
<dbReference type="PANTHER" id="PTHR17630">
    <property type="entry name" value="DIENELACTONE HYDROLASE"/>
    <property type="match status" value="1"/>
</dbReference>
<dbReference type="OrthoDB" id="17560at2759"/>
<accession>A0A6A4IKF4</accession>
<dbReference type="EMBL" id="ML769389">
    <property type="protein sequence ID" value="KAE9409004.1"/>
    <property type="molecule type" value="Genomic_DNA"/>
</dbReference>
<sequence length="263" mass="28585">MSLCEDCIKGVRHEGTPEGKWETINGIECYVATPSDAASQKDAVLLYLADIFGAQSPNAQLLADDFARNGIKTVMPDYLSNDPIPVEVWTDEEKRKTLDIQGWLSHHGATVTRGILDKAIAGLKDQGITKFAATGFCFGGRYVFDLAFDNIISVSIASHPSMLKSPEDLEKYFSTSRAPLLLNTCTIDEQFPQSAQSQADAIFGEGKFAPGYKREYFDGCTHGFAVRGDLSDPKVKAGKEGAFDASVKWLNEYGFGSASSGDK</sequence>
<dbReference type="SUPFAM" id="SSF53474">
    <property type="entry name" value="alpha/beta-Hydrolases"/>
    <property type="match status" value="1"/>
</dbReference>
<proteinExistence type="predicted"/>